<name>A0A081NFC7_9GAMM</name>
<evidence type="ECO:0000259" key="1">
    <source>
        <dbReference type="Pfam" id="PF12728"/>
    </source>
</evidence>
<dbReference type="OrthoDB" id="5297660at2"/>
<proteinExistence type="predicted"/>
<evidence type="ECO:0000313" key="3">
    <source>
        <dbReference type="Proteomes" id="UP000028073"/>
    </source>
</evidence>
<evidence type="ECO:0000313" key="2">
    <source>
        <dbReference type="EMBL" id="KEQ17150.1"/>
    </source>
</evidence>
<dbReference type="InterPro" id="IPR041657">
    <property type="entry name" value="HTH_17"/>
</dbReference>
<keyword evidence="3" id="KW-1185">Reference proteome</keyword>
<dbReference type="Gene3D" id="1.10.10.10">
    <property type="entry name" value="Winged helix-like DNA-binding domain superfamily/Winged helix DNA-binding domain"/>
    <property type="match status" value="1"/>
</dbReference>
<dbReference type="STRING" id="1137799.GZ78_14920"/>
<dbReference type="eggNOG" id="COG3311">
    <property type="taxonomic scope" value="Bacteria"/>
</dbReference>
<sequence length="71" mass="8192">MEVQHLSQKELADRWRISPYTLEKWRMRGLGPCYIKLGNRVVYRLSDIEAHEASHTHAGTSQPIVCQEGDV</sequence>
<organism evidence="2 3">
    <name type="scientific">Endozoicomonas numazuensis</name>
    <dbReference type="NCBI Taxonomy" id="1137799"/>
    <lineage>
        <taxon>Bacteria</taxon>
        <taxon>Pseudomonadati</taxon>
        <taxon>Pseudomonadota</taxon>
        <taxon>Gammaproteobacteria</taxon>
        <taxon>Oceanospirillales</taxon>
        <taxon>Endozoicomonadaceae</taxon>
        <taxon>Endozoicomonas</taxon>
    </lineage>
</organism>
<dbReference type="EMBL" id="JOKH01000003">
    <property type="protein sequence ID" value="KEQ17150.1"/>
    <property type="molecule type" value="Genomic_DNA"/>
</dbReference>
<dbReference type="Proteomes" id="UP000028073">
    <property type="component" value="Unassembled WGS sequence"/>
</dbReference>
<dbReference type="RefSeq" id="WP_034838256.1">
    <property type="nucleotide sequence ID" value="NZ_JOKH01000003.1"/>
</dbReference>
<protein>
    <recommendedName>
        <fullName evidence="1">Helix-turn-helix domain-containing protein</fullName>
    </recommendedName>
</protein>
<reference evidence="2 3" key="1">
    <citation type="submission" date="2014-06" db="EMBL/GenBank/DDBJ databases">
        <title>Whole Genome Sequences of Three Symbiotic Endozoicomonas Bacteria.</title>
        <authorList>
            <person name="Neave M.J."/>
            <person name="Apprill A."/>
            <person name="Voolstra C.R."/>
        </authorList>
    </citation>
    <scope>NUCLEOTIDE SEQUENCE [LARGE SCALE GENOMIC DNA]</scope>
    <source>
        <strain evidence="2 3">DSM 25634</strain>
    </source>
</reference>
<feature type="domain" description="Helix-turn-helix" evidence="1">
    <location>
        <begin position="6"/>
        <end position="51"/>
    </location>
</feature>
<dbReference type="AlphaFoldDB" id="A0A081NFC7"/>
<dbReference type="Pfam" id="PF12728">
    <property type="entry name" value="HTH_17"/>
    <property type="match status" value="1"/>
</dbReference>
<dbReference type="InterPro" id="IPR009061">
    <property type="entry name" value="DNA-bd_dom_put_sf"/>
</dbReference>
<dbReference type="InterPro" id="IPR036388">
    <property type="entry name" value="WH-like_DNA-bd_sf"/>
</dbReference>
<comment type="caution">
    <text evidence="2">The sequence shown here is derived from an EMBL/GenBank/DDBJ whole genome shotgun (WGS) entry which is preliminary data.</text>
</comment>
<accession>A0A081NFC7</accession>
<gene>
    <name evidence="2" type="ORF">GZ78_14920</name>
</gene>
<dbReference type="SUPFAM" id="SSF46955">
    <property type="entry name" value="Putative DNA-binding domain"/>
    <property type="match status" value="1"/>
</dbReference>